<feature type="compositionally biased region" description="Basic and acidic residues" evidence="1">
    <location>
        <begin position="247"/>
        <end position="260"/>
    </location>
</feature>
<name>A0A9N9G6E6_9GLOM</name>
<organism evidence="2 3">
    <name type="scientific">Ambispora leptoticha</name>
    <dbReference type="NCBI Taxonomy" id="144679"/>
    <lineage>
        <taxon>Eukaryota</taxon>
        <taxon>Fungi</taxon>
        <taxon>Fungi incertae sedis</taxon>
        <taxon>Mucoromycota</taxon>
        <taxon>Glomeromycotina</taxon>
        <taxon>Glomeromycetes</taxon>
        <taxon>Archaeosporales</taxon>
        <taxon>Ambisporaceae</taxon>
        <taxon>Ambispora</taxon>
    </lineage>
</organism>
<protein>
    <submittedName>
        <fullName evidence="2">9865_t:CDS:1</fullName>
    </submittedName>
</protein>
<evidence type="ECO:0000313" key="2">
    <source>
        <dbReference type="EMBL" id="CAG8580632.1"/>
    </source>
</evidence>
<comment type="caution">
    <text evidence="2">The sequence shown here is derived from an EMBL/GenBank/DDBJ whole genome shotgun (WGS) entry which is preliminary data.</text>
</comment>
<gene>
    <name evidence="2" type="ORF">ALEPTO_LOCUS7241</name>
</gene>
<dbReference type="EMBL" id="CAJVPS010003007">
    <property type="protein sequence ID" value="CAG8580632.1"/>
    <property type="molecule type" value="Genomic_DNA"/>
</dbReference>
<dbReference type="OrthoDB" id="2404656at2759"/>
<proteinExistence type="predicted"/>
<sequence length="627" mass="71963">MTIFPGHAPLCMGIVGTCFFVYHAVQKLANITAEIGKIRVEINDKLISEITKINSRDVLISWNANVESVKDIVTTTTSREEVIKQAKALKIQKLRCPSIKGLCSEDFIAPKDRFHDDYVTSRPMSEWHNIDSYVTKLLENNPGLSENGCFAVCCRSLSSLSKQDSDWPNSVSKYASMLLSKWKGPEKQHWLELAKKTIQRKRDDEKISSNNAEIQQKKIIQHQRTTISAINLVTEEIDDLAPRKRQREQEPRTPENKEGEPLNGMALRKTKKICYTEFSNPSSSDLEDVESTPCPTTRSVTRALMVTPNKPIITKATYDEYSAHIICAFNTTIHLVKKTIGEQDYEKVKTILQMGNKLVMKDSIVEKLKKIFQSEYSEVESKIISETKIDDNQTTDEDRFMFFIRYALLDFVSKFKFLMPKVMDRDMLERSYIIEVLSPILLAFRKAFPDVKYMWVEKDVRSIKEANVMFMGNIGERKTDLLILRLSDARELLNVEVSGPPYRSTKKHTVGDVKKLLVMAICSLCRLLGNNLDCNIEDAKNVKTYSIQVIGDRLTLFAVSLADKKKYLAVELASFIRNEFVEQEVLQRKIRCFIPTDDCSENLREWLHLPDDDISLVTEEDMDEIFL</sequence>
<keyword evidence="3" id="KW-1185">Reference proteome</keyword>
<evidence type="ECO:0000313" key="3">
    <source>
        <dbReference type="Proteomes" id="UP000789508"/>
    </source>
</evidence>
<reference evidence="2" key="1">
    <citation type="submission" date="2021-06" db="EMBL/GenBank/DDBJ databases">
        <authorList>
            <person name="Kallberg Y."/>
            <person name="Tangrot J."/>
            <person name="Rosling A."/>
        </authorList>
    </citation>
    <scope>NUCLEOTIDE SEQUENCE</scope>
    <source>
        <strain evidence="2">FL130A</strain>
    </source>
</reference>
<dbReference type="Proteomes" id="UP000789508">
    <property type="component" value="Unassembled WGS sequence"/>
</dbReference>
<accession>A0A9N9G6E6</accession>
<dbReference type="AlphaFoldDB" id="A0A9N9G6E6"/>
<evidence type="ECO:0000256" key="1">
    <source>
        <dbReference type="SAM" id="MobiDB-lite"/>
    </source>
</evidence>
<feature type="region of interest" description="Disordered" evidence="1">
    <location>
        <begin position="238"/>
        <end position="262"/>
    </location>
</feature>